<dbReference type="SUPFAM" id="SSF52540">
    <property type="entry name" value="P-loop containing nucleoside triphosphate hydrolases"/>
    <property type="match status" value="1"/>
</dbReference>
<feature type="domain" description="Aminoglycoside phosphotransferase" evidence="11">
    <location>
        <begin position="180"/>
        <end position="429"/>
    </location>
</feature>
<evidence type="ECO:0000256" key="2">
    <source>
        <dbReference type="ARBA" id="ARBA00007599"/>
    </source>
</evidence>
<dbReference type="GO" id="GO:0005524">
    <property type="term" value="F:ATP binding"/>
    <property type="evidence" value="ECO:0007669"/>
    <property type="project" value="UniProtKB-KW"/>
</dbReference>
<dbReference type="InterPro" id="IPR012180">
    <property type="entry name" value="Bifunc_ATPase/PTrfase"/>
</dbReference>
<protein>
    <recommendedName>
        <fullName evidence="3">tRNA threonylcarbamoyladenosine biosynthesis protein TsaE</fullName>
    </recommendedName>
    <alternativeName>
        <fullName evidence="10">t(6)A37 threonylcarbamoyladenosine biosynthesis protein TsaE</fullName>
    </alternativeName>
</protein>
<gene>
    <name evidence="12" type="ORF">C5L14_04385</name>
</gene>
<reference evidence="12 13" key="1">
    <citation type="submission" date="2018-02" db="EMBL/GenBank/DDBJ databases">
        <title>Whole genome sequencing of endophytic bacterium.</title>
        <authorList>
            <person name="Eedara R."/>
            <person name="Podile A.R."/>
        </authorList>
    </citation>
    <scope>NUCLEOTIDE SEQUENCE [LARGE SCALE GENOMIC DNA]</scope>
    <source>
        <strain evidence="12 13">RP1T</strain>
    </source>
</reference>
<dbReference type="Gene3D" id="3.40.50.300">
    <property type="entry name" value="P-loop containing nucleotide triphosphate hydrolases"/>
    <property type="match status" value="1"/>
</dbReference>
<dbReference type="PIRSF" id="PIRSF036599">
    <property type="entry name" value="AtpPhos"/>
    <property type="match status" value="1"/>
</dbReference>
<evidence type="ECO:0000256" key="4">
    <source>
        <dbReference type="ARBA" id="ARBA00022490"/>
    </source>
</evidence>
<dbReference type="InterPro" id="IPR027417">
    <property type="entry name" value="P-loop_NTPase"/>
</dbReference>
<dbReference type="NCBIfam" id="TIGR00150">
    <property type="entry name" value="T6A_YjeE"/>
    <property type="match status" value="1"/>
</dbReference>
<keyword evidence="8" id="KW-0067">ATP-binding</keyword>
<evidence type="ECO:0000259" key="11">
    <source>
        <dbReference type="Pfam" id="PF01636"/>
    </source>
</evidence>
<sequence length="510" mass="56877">MTDLLTHQWTVDLPSEAATELLARDLAATLRAGDLVTLSGDLGAGKTAFARALIREIAEDPELEVSSPTFTLIQLYDTPTFPIVHADLYRIGHASELDELGWDEAPDGALVLVEWPEKAGETLPADRLDIRFVHAGRSETARRATLTGTGDWSSRLRRFSQTGDFLRHAGWQDASREHVQGDASTRSYARLRRGQNTVILMNSPARTDRTPVRYGKTYSQIAHISQDVKPFVAMAKGLSERGFSAPQILKEDLLHGLLLLEDFGTDFIAEGGKPVPERYGVAIDLLARLHGMDLPDTLPVASAINHKIPPFDHGALDIEVELLIEWYMPMIGAPQLSQRNRDHFTALWRAALAPVVKGEQSWLLRDVHSPNLMWLPQREGIKRIGLLDFQDAMIGPPAYDVASLCLDARVTVDQELELQLLTRYVKARRSADAAFDPAGFARAYAVMAAQRNTKLLGLFARLDKRDGKPAYLKHIPRIRAYLDRALAHPTLADLREWFETFVFAMEARVS</sequence>
<accession>A0A2S9QGL3</accession>
<dbReference type="PANTHER" id="PTHR33540:SF2">
    <property type="entry name" value="TRNA THREONYLCARBAMOYLADENOSINE BIOSYNTHESIS PROTEIN TSAE"/>
    <property type="match status" value="1"/>
</dbReference>
<keyword evidence="9" id="KW-0460">Magnesium</keyword>
<keyword evidence="7" id="KW-0547">Nucleotide-binding</keyword>
<keyword evidence="6" id="KW-0479">Metal-binding</keyword>
<keyword evidence="13" id="KW-1185">Reference proteome</keyword>
<name>A0A2S9QGL3_9HYPH</name>
<dbReference type="InterPro" id="IPR003442">
    <property type="entry name" value="T6A_TsaE"/>
</dbReference>
<evidence type="ECO:0000313" key="13">
    <source>
        <dbReference type="Proteomes" id="UP000237682"/>
    </source>
</evidence>
<evidence type="ECO:0000256" key="3">
    <source>
        <dbReference type="ARBA" id="ARBA00019010"/>
    </source>
</evidence>
<keyword evidence="12" id="KW-0808">Transferase</keyword>
<dbReference type="RefSeq" id="WP_105860839.1">
    <property type="nucleotide sequence ID" value="NZ_PUEJ01000002.1"/>
</dbReference>
<dbReference type="Pfam" id="PF02367">
    <property type="entry name" value="TsaE"/>
    <property type="match status" value="1"/>
</dbReference>
<keyword evidence="4" id="KW-0963">Cytoplasm</keyword>
<dbReference type="SUPFAM" id="SSF56112">
    <property type="entry name" value="Protein kinase-like (PK-like)"/>
    <property type="match status" value="1"/>
</dbReference>
<evidence type="ECO:0000256" key="1">
    <source>
        <dbReference type="ARBA" id="ARBA00004496"/>
    </source>
</evidence>
<dbReference type="AlphaFoldDB" id="A0A2S9QGL3"/>
<evidence type="ECO:0000256" key="9">
    <source>
        <dbReference type="ARBA" id="ARBA00022842"/>
    </source>
</evidence>
<comment type="caution">
    <text evidence="12">The sequence shown here is derived from an EMBL/GenBank/DDBJ whole genome shotgun (WGS) entry which is preliminary data.</text>
</comment>
<evidence type="ECO:0000313" key="12">
    <source>
        <dbReference type="EMBL" id="PRH88488.1"/>
    </source>
</evidence>
<dbReference type="PANTHER" id="PTHR33540">
    <property type="entry name" value="TRNA THREONYLCARBAMOYLADENOSINE BIOSYNTHESIS PROTEIN TSAE"/>
    <property type="match status" value="1"/>
</dbReference>
<proteinExistence type="inferred from homology"/>
<evidence type="ECO:0000256" key="7">
    <source>
        <dbReference type="ARBA" id="ARBA00022741"/>
    </source>
</evidence>
<dbReference type="OrthoDB" id="9809275at2"/>
<dbReference type="EMBL" id="PUEJ01000002">
    <property type="protein sequence ID" value="PRH88488.1"/>
    <property type="molecule type" value="Genomic_DNA"/>
</dbReference>
<dbReference type="Gene3D" id="3.30.200.20">
    <property type="entry name" value="Phosphorylase Kinase, domain 1"/>
    <property type="match status" value="1"/>
</dbReference>
<dbReference type="Gene3D" id="3.90.1200.10">
    <property type="match status" value="1"/>
</dbReference>
<evidence type="ECO:0000256" key="10">
    <source>
        <dbReference type="ARBA" id="ARBA00032441"/>
    </source>
</evidence>
<dbReference type="GO" id="GO:0002949">
    <property type="term" value="P:tRNA threonylcarbamoyladenosine modification"/>
    <property type="evidence" value="ECO:0007669"/>
    <property type="project" value="InterPro"/>
</dbReference>
<dbReference type="InterPro" id="IPR002575">
    <property type="entry name" value="Aminoglycoside_PTrfase"/>
</dbReference>
<comment type="subcellular location">
    <subcellularLocation>
        <location evidence="1">Cytoplasm</location>
    </subcellularLocation>
</comment>
<dbReference type="Pfam" id="PF01636">
    <property type="entry name" value="APH"/>
    <property type="match status" value="1"/>
</dbReference>
<dbReference type="GO" id="GO:0005737">
    <property type="term" value="C:cytoplasm"/>
    <property type="evidence" value="ECO:0007669"/>
    <property type="project" value="UniProtKB-SubCell"/>
</dbReference>
<dbReference type="Proteomes" id="UP000237682">
    <property type="component" value="Unassembled WGS sequence"/>
</dbReference>
<evidence type="ECO:0000256" key="8">
    <source>
        <dbReference type="ARBA" id="ARBA00022840"/>
    </source>
</evidence>
<keyword evidence="5" id="KW-0819">tRNA processing</keyword>
<comment type="similarity">
    <text evidence="2">Belongs to the TsaE family.</text>
</comment>
<evidence type="ECO:0000256" key="5">
    <source>
        <dbReference type="ARBA" id="ARBA00022694"/>
    </source>
</evidence>
<evidence type="ECO:0000256" key="6">
    <source>
        <dbReference type="ARBA" id="ARBA00022723"/>
    </source>
</evidence>
<dbReference type="InterPro" id="IPR011009">
    <property type="entry name" value="Kinase-like_dom_sf"/>
</dbReference>
<organism evidence="12 13">
    <name type="scientific">Labrys okinawensis</name>
    <dbReference type="NCBI Taxonomy" id="346911"/>
    <lineage>
        <taxon>Bacteria</taxon>
        <taxon>Pseudomonadati</taxon>
        <taxon>Pseudomonadota</taxon>
        <taxon>Alphaproteobacteria</taxon>
        <taxon>Hyphomicrobiales</taxon>
        <taxon>Xanthobacteraceae</taxon>
        <taxon>Labrys</taxon>
    </lineage>
</organism>
<dbReference type="GO" id="GO:0046872">
    <property type="term" value="F:metal ion binding"/>
    <property type="evidence" value="ECO:0007669"/>
    <property type="project" value="UniProtKB-KW"/>
</dbReference>
<dbReference type="GO" id="GO:0016740">
    <property type="term" value="F:transferase activity"/>
    <property type="evidence" value="ECO:0007669"/>
    <property type="project" value="UniProtKB-KW"/>
</dbReference>